<evidence type="ECO:0008006" key="5">
    <source>
        <dbReference type="Google" id="ProtNLM"/>
    </source>
</evidence>
<gene>
    <name evidence="3" type="ORF">NDK43_30610</name>
</gene>
<proteinExistence type="inferred from homology"/>
<evidence type="ECO:0000256" key="2">
    <source>
        <dbReference type="ARBA" id="ARBA00022679"/>
    </source>
</evidence>
<evidence type="ECO:0000256" key="1">
    <source>
        <dbReference type="ARBA" id="ARBA00007274"/>
    </source>
</evidence>
<reference evidence="3 4" key="1">
    <citation type="submission" date="2022-06" db="EMBL/GenBank/DDBJ databases">
        <authorList>
            <person name="Jeon C.O."/>
        </authorList>
    </citation>
    <scope>NUCLEOTIDE SEQUENCE [LARGE SCALE GENOMIC DNA]</scope>
    <source>
        <strain evidence="3 4">KCTC 13943</strain>
    </source>
</reference>
<dbReference type="PANTHER" id="PTHR23416:SF23">
    <property type="entry name" value="ACETYLTRANSFERASE C18B11.09C-RELATED"/>
    <property type="match status" value="1"/>
</dbReference>
<dbReference type="Gene3D" id="2.160.10.10">
    <property type="entry name" value="Hexapeptide repeat proteins"/>
    <property type="match status" value="1"/>
</dbReference>
<dbReference type="InterPro" id="IPR051159">
    <property type="entry name" value="Hexapeptide_acetyltransf"/>
</dbReference>
<dbReference type="SUPFAM" id="SSF51161">
    <property type="entry name" value="Trimeric LpxA-like enzymes"/>
    <property type="match status" value="1"/>
</dbReference>
<organism evidence="3 4">
    <name type="scientific">Neobacillus pocheonensis</name>
    <dbReference type="NCBI Taxonomy" id="363869"/>
    <lineage>
        <taxon>Bacteria</taxon>
        <taxon>Bacillati</taxon>
        <taxon>Bacillota</taxon>
        <taxon>Bacilli</taxon>
        <taxon>Bacillales</taxon>
        <taxon>Bacillaceae</taxon>
        <taxon>Neobacillus</taxon>
    </lineage>
</organism>
<comment type="similarity">
    <text evidence="1">Belongs to the transferase hexapeptide repeat family.</text>
</comment>
<evidence type="ECO:0000313" key="3">
    <source>
        <dbReference type="EMBL" id="MCM2535841.1"/>
    </source>
</evidence>
<protein>
    <recommendedName>
        <fullName evidence="5">Acetyltransferase</fullName>
    </recommendedName>
</protein>
<keyword evidence="4" id="KW-1185">Reference proteome</keyword>
<dbReference type="Proteomes" id="UP001523262">
    <property type="component" value="Unassembled WGS sequence"/>
</dbReference>
<evidence type="ECO:0000313" key="4">
    <source>
        <dbReference type="Proteomes" id="UP001523262"/>
    </source>
</evidence>
<dbReference type="InterPro" id="IPR011004">
    <property type="entry name" value="Trimer_LpxA-like_sf"/>
</dbReference>
<comment type="caution">
    <text evidence="3">The sequence shown here is derived from an EMBL/GenBank/DDBJ whole genome shotgun (WGS) entry which is preliminary data.</text>
</comment>
<accession>A0ABT0WHQ0</accession>
<dbReference type="PANTHER" id="PTHR23416">
    <property type="entry name" value="SIALIC ACID SYNTHASE-RELATED"/>
    <property type="match status" value="1"/>
</dbReference>
<sequence length="97" mass="10767">MDEIVIGRNCVVSQESYLCTGSHDFKDPFFGLITKPILIKDGAWIASDVFVYPGVTIHEMGIAAARSTVTRDIPVNEVHGGSPAKFLKKRFEKEELK</sequence>
<dbReference type="EMBL" id="JAMQCR010000003">
    <property type="protein sequence ID" value="MCM2535841.1"/>
    <property type="molecule type" value="Genomic_DNA"/>
</dbReference>
<keyword evidence="2" id="KW-0808">Transferase</keyword>
<name>A0ABT0WHQ0_9BACI</name>